<dbReference type="AlphaFoldDB" id="A0A5E8CHR4"/>
<sequence length="198" mass="23785">MTKFNSKTNKKNILNMVKPKRYKFLYLLKIDDNKIKLGETKELYLNLDEIEKYIYICKVGKKNKYSKYAGYLINMLLNFHNYFININDSDKYLTYVNNAKTLRNYILKNKYLTSKLVVKLIKLINYIFPILGYKIKTITKNQITNKNKFSDDLKWDHNVNKIPVNFKENKLLQSDYDIYCNNYDEDDLDYVLDNISEL</sequence>
<dbReference type="EMBL" id="CABVLZ010000002">
    <property type="protein sequence ID" value="VVU94781.1"/>
    <property type="molecule type" value="Genomic_DNA"/>
</dbReference>
<gene>
    <name evidence="1" type="ORF">CPAV1605_506</name>
</gene>
<accession>A0A5E8CHR4</accession>
<protein>
    <submittedName>
        <fullName evidence="1">Uncharacterized protein</fullName>
    </submittedName>
</protein>
<evidence type="ECO:0000313" key="1">
    <source>
        <dbReference type="EMBL" id="VVU94781.1"/>
    </source>
</evidence>
<proteinExistence type="predicted"/>
<organism evidence="1">
    <name type="scientific">seawater metagenome</name>
    <dbReference type="NCBI Taxonomy" id="1561972"/>
    <lineage>
        <taxon>unclassified sequences</taxon>
        <taxon>metagenomes</taxon>
        <taxon>ecological metagenomes</taxon>
    </lineage>
</organism>
<name>A0A5E8CHR4_9ZZZZ</name>
<reference evidence="1" key="1">
    <citation type="submission" date="2019-09" db="EMBL/GenBank/DDBJ databases">
        <authorList>
            <person name="Needham M D."/>
        </authorList>
    </citation>
    <scope>NUCLEOTIDE SEQUENCE</scope>
</reference>